<name>A0ABX6IQS9_9ACTN</name>
<dbReference type="InterPro" id="IPR036465">
    <property type="entry name" value="vWFA_dom_sf"/>
</dbReference>
<organism evidence="2 3">
    <name type="scientific">Gordonia pseudamarae</name>
    <dbReference type="NCBI Taxonomy" id="2831662"/>
    <lineage>
        <taxon>Bacteria</taxon>
        <taxon>Bacillati</taxon>
        <taxon>Actinomycetota</taxon>
        <taxon>Actinomycetes</taxon>
        <taxon>Mycobacteriales</taxon>
        <taxon>Gordoniaceae</taxon>
        <taxon>Gordonia</taxon>
    </lineage>
</organism>
<dbReference type="PROSITE" id="PS50234">
    <property type="entry name" value="VWFA"/>
    <property type="match status" value="1"/>
</dbReference>
<reference evidence="2" key="1">
    <citation type="journal article" date="2021" name="Nat. Microbiol.">
        <title>Cocultivation of an ultrasmall environmental parasitic bacterium with lytic ability against bacteria associated with wastewater foams.</title>
        <authorList>
            <person name="Batinovic S."/>
            <person name="Rose J.J.A."/>
            <person name="Ratcliffe J."/>
            <person name="Seviour R.J."/>
            <person name="Petrovski S."/>
        </authorList>
    </citation>
    <scope>NUCLEOTIDE SEQUENCE</scope>
    <source>
        <strain evidence="2">CON9</strain>
    </source>
</reference>
<dbReference type="Proteomes" id="UP001059836">
    <property type="component" value="Chromosome"/>
</dbReference>
<evidence type="ECO:0000313" key="2">
    <source>
        <dbReference type="EMBL" id="QHN37363.1"/>
    </source>
</evidence>
<proteinExistence type="predicted"/>
<evidence type="ECO:0000313" key="3">
    <source>
        <dbReference type="Proteomes" id="UP001059836"/>
    </source>
</evidence>
<feature type="domain" description="VWFA" evidence="1">
    <location>
        <begin position="313"/>
        <end position="509"/>
    </location>
</feature>
<keyword evidence="3" id="KW-1185">Reference proteome</keyword>
<dbReference type="Gene3D" id="3.40.50.410">
    <property type="entry name" value="von Willebrand factor, type A domain"/>
    <property type="match status" value="1"/>
</dbReference>
<dbReference type="SUPFAM" id="SSF53300">
    <property type="entry name" value="vWA-like"/>
    <property type="match status" value="1"/>
</dbReference>
<protein>
    <submittedName>
        <fullName evidence="2">VWA domain-containing protein</fullName>
    </submittedName>
</protein>
<gene>
    <name evidence="2" type="ORF">GII31_05355</name>
</gene>
<evidence type="ECO:0000259" key="1">
    <source>
        <dbReference type="PROSITE" id="PS50234"/>
    </source>
</evidence>
<sequence length="521" mass="54550">MWVLTALALVVILISGVILWRSVGGSCGGDRTDITVVADPTIAPTLTSLAEKASQDSCFDYRVDALAGGAVPELLTGTDNVPDLWVADSQYRARRVAAQVRLGSGAVTQSLATSPAVVVSTRSITFDTWVDVMKLVNLRIGNPASSTLADAPIIGALDAAASGKVNGRSLLTAMAEMAAQRNNVAPLEDTEQARLTLANSSTVPVVTSEQQYLQFLRGNAGSRLLATTPAAGTVLVDYPLVVAGGENRDRAEKAGQTLTNTARSDAGQEILNSAGFRDPDGSGVGDAVKTLSVEPGKLDAALDQWHDLSLPTRTIMAIDTSGSMAAAAGDSTRAGLLTEAVTNAFTLIPRNGVVGVWIFGIDKGGRGTDWKEVVPSRRLDAKVGNQVQREMLVAGVREAMTTELGGGTGLYDTILAGYKTMLDTYDPNYSNTFTVLTDGRNEDSQSMSLSELLKQLKALADPGRPVRVMAMGISRDADVASLTAITDVTGGATFVATDPSKIRTLFEDAARTRLASAGSTR</sequence>
<dbReference type="Pfam" id="PF13531">
    <property type="entry name" value="SBP_bac_11"/>
    <property type="match status" value="1"/>
</dbReference>
<accession>A0ABX6IQS9</accession>
<dbReference type="EMBL" id="CP045809">
    <property type="protein sequence ID" value="QHN37363.1"/>
    <property type="molecule type" value="Genomic_DNA"/>
</dbReference>
<dbReference type="InterPro" id="IPR002035">
    <property type="entry name" value="VWF_A"/>
</dbReference>